<reference evidence="2" key="1">
    <citation type="submission" date="2021-02" db="EMBL/GenBank/DDBJ databases">
        <authorList>
            <person name="Nowell W R."/>
        </authorList>
    </citation>
    <scope>NUCLEOTIDE SEQUENCE</scope>
</reference>
<dbReference type="InterPro" id="IPR026971">
    <property type="entry name" value="CND1/NCAPD3"/>
</dbReference>
<evidence type="ECO:0008006" key="4">
    <source>
        <dbReference type="Google" id="ProtNLM"/>
    </source>
</evidence>
<evidence type="ECO:0000313" key="2">
    <source>
        <dbReference type="EMBL" id="CAF5147330.1"/>
    </source>
</evidence>
<protein>
    <recommendedName>
        <fullName evidence="4">Condensin complex subunit 1</fullName>
    </recommendedName>
</protein>
<dbReference type="GO" id="GO:0007076">
    <property type="term" value="P:mitotic chromosome condensation"/>
    <property type="evidence" value="ECO:0007669"/>
    <property type="project" value="InterPro"/>
</dbReference>
<gene>
    <name evidence="2" type="ORF">GIL414_LOCUS64845</name>
</gene>
<comment type="caution">
    <text evidence="2">The sequence shown here is derived from an EMBL/GenBank/DDBJ whole genome shotgun (WGS) entry which is preliminary data.</text>
</comment>
<name>A0A8S3G218_9BILA</name>
<evidence type="ECO:0000256" key="1">
    <source>
        <dbReference type="SAM" id="MobiDB-lite"/>
    </source>
</evidence>
<dbReference type="PANTHER" id="PTHR14222">
    <property type="entry name" value="CONDENSIN"/>
    <property type="match status" value="1"/>
</dbReference>
<dbReference type="GO" id="GO:0042393">
    <property type="term" value="F:histone binding"/>
    <property type="evidence" value="ECO:0007669"/>
    <property type="project" value="TreeGrafter"/>
</dbReference>
<dbReference type="PANTHER" id="PTHR14222:SF2">
    <property type="entry name" value="CONDENSIN COMPLEX SUBUNIT 1"/>
    <property type="match status" value="1"/>
</dbReference>
<organism evidence="2 3">
    <name type="scientific">Rotaria magnacalcarata</name>
    <dbReference type="NCBI Taxonomy" id="392030"/>
    <lineage>
        <taxon>Eukaryota</taxon>
        <taxon>Metazoa</taxon>
        <taxon>Spiralia</taxon>
        <taxon>Gnathifera</taxon>
        <taxon>Rotifera</taxon>
        <taxon>Eurotatoria</taxon>
        <taxon>Bdelloidea</taxon>
        <taxon>Philodinida</taxon>
        <taxon>Philodinidae</taxon>
        <taxon>Rotaria</taxon>
    </lineage>
</organism>
<dbReference type="GO" id="GO:0000779">
    <property type="term" value="C:condensed chromosome, centromeric region"/>
    <property type="evidence" value="ECO:0007669"/>
    <property type="project" value="TreeGrafter"/>
</dbReference>
<feature type="non-terminal residue" evidence="2">
    <location>
        <position position="254"/>
    </location>
</feature>
<feature type="region of interest" description="Disordered" evidence="1">
    <location>
        <begin position="93"/>
        <end position="143"/>
    </location>
</feature>
<evidence type="ECO:0000313" key="3">
    <source>
        <dbReference type="Proteomes" id="UP000681720"/>
    </source>
</evidence>
<dbReference type="GO" id="GO:0000796">
    <property type="term" value="C:condensin complex"/>
    <property type="evidence" value="ECO:0007669"/>
    <property type="project" value="TreeGrafter"/>
</dbReference>
<feature type="non-terminal residue" evidence="2">
    <location>
        <position position="1"/>
    </location>
</feature>
<dbReference type="Proteomes" id="UP000681720">
    <property type="component" value="Unassembled WGS sequence"/>
</dbReference>
<dbReference type="AlphaFoldDB" id="A0A8S3G218"/>
<dbReference type="EMBL" id="CAJOBJ010284318">
    <property type="protein sequence ID" value="CAF5147330.1"/>
    <property type="molecule type" value="Genomic_DNA"/>
</dbReference>
<sequence length="254" mass="29663">VRQHCLQLWTTLVQQKKIPVRQYIRAFELGLDRLRDSACAVRKDAVTLIMHMVLNNPYFVVDSTRTQFEERQKDAEIKLTELREVLDKLNKNIKGQQKTKEEKSESEDDDEDSGAEVDEMNVDDNQKKPTEENNNLNEDESLQETLDRVKLEEQIMRIEEIVTLYKDGLRFMDLIEQANRHVVNLFNSPTLADCKQAVDFFVNLRHYRLVLPNIEQSLRLMFSLIWSVDKSICEAITQAFVKIYFDVAPTVPVA</sequence>
<accession>A0A8S3G218</accession>
<proteinExistence type="predicted"/>
<feature type="compositionally biased region" description="Acidic residues" evidence="1">
    <location>
        <begin position="104"/>
        <end position="122"/>
    </location>
</feature>
<dbReference type="GO" id="GO:0010032">
    <property type="term" value="P:meiotic chromosome condensation"/>
    <property type="evidence" value="ECO:0007669"/>
    <property type="project" value="TreeGrafter"/>
</dbReference>